<dbReference type="Proteomes" id="UP001159427">
    <property type="component" value="Unassembled WGS sequence"/>
</dbReference>
<dbReference type="InterPro" id="IPR012337">
    <property type="entry name" value="RNaseH-like_sf"/>
</dbReference>
<sequence length="1144" mass="135134">QYKNLSLEQLRYILNQKKKTIKKSYKELSEKEKLITDIRRLDKLNEKVKQGIDIKKKYKKKKTSVKKTVSSKKIKTFDEYFEECIKNKEIPRDTPNYLREALERAMREYDQGLVKEKSSLGGFANKYMIEGIFGLDPIDFFEHINETLVDFFTYHRNIKFKLVLVCMMEKHDVGQTGVFNIKEDKAYFSSKTFINLESTNVEDLIFYSKDTILGQMEAYSEKGSNWVFKEVVKFEIHTVEFNPTKGSSYIDLPNRIKNKKAIVNLQNKDEKCFLWCILRYLYPKESHEERIKDLEKYEFSLNTKGITFPMNGIVDKKIKPIIYTKTSEDEDISKVFVEKLVEVTKGIYNDFYQKPKPLRLTKEEQKLFEKAVNCHICSRELRNDKVRDHCHFTGQYRGAAHNKCNLMCRKPKVLPVIFHNLQGYDAHLFIKQIARLKGKLNCIPSTEEKYISFSKSIKVGECYCSKFGKMIDVNFEIRFLDSFKFLQTSLANLVSNLSKEDFHNTKHVFKKNVDLLTRKGVYPYDYVSSLDILSETQLPPKEEFYSKLNDEDISDDDYQHAMNVWNTFECKTIRDYHNLYLKSDVLLLADVFENFRKTCLKHYKLDPVHYYTSPGLAWDACLKETGQHLQLLNDYDMLMMFERGIRGGITHISKRYAEANNKYMKNFNPKKESTFIQYLDANNLYGWTMSQNLPTHGFKWMKNITKEKVMDILEKANHSMSNLGSKGYIFEVDLEYPPHLWETHNDYPLAPEKIIVNGVEKLICHFKPRKNYVVHYRNLRQYLELGMRITAVHRGISFYQSSWMEPYIRKNTELRKTASNSFEKDVFKLMNNSVFGKTIENIRKRQNIELVDNRKKAVKLTSKPNFDRVTIFDKNLIAVHMKKTEVYFNKPVYVGQAILDLSKTLMFNFHYTYIKEKYGNNAELLFTDTDSLMYEIKTKDFYLDIFNDVRDKFDTSDYPSIHPSGIITGANKKVIGMFKDEVAGKQITHFVGLRPKLYSFKIEEEREVRKCKGIKKNVVKKKIDFDDYKDCLFLDKKQMRSMKIIRIESKKVKSGCLNCSNTEFFTIDSGYKICDECGTQNGHVLGLFDVKDLDRLHYRKKSIYHRKYHYEKKVNEISKRINLNDEEKCELYDKLTKIDNHIME</sequence>
<evidence type="ECO:0000313" key="1">
    <source>
        <dbReference type="EMBL" id="CAH3025559.1"/>
    </source>
</evidence>
<gene>
    <name evidence="1" type="ORF">PEVE_00026418</name>
</gene>
<dbReference type="InterPro" id="IPR043502">
    <property type="entry name" value="DNA/RNA_pol_sf"/>
</dbReference>
<dbReference type="InterPro" id="IPR044925">
    <property type="entry name" value="His-Me_finger_sf"/>
</dbReference>
<reference evidence="1 2" key="1">
    <citation type="submission" date="2022-05" db="EMBL/GenBank/DDBJ databases">
        <authorList>
            <consortium name="Genoscope - CEA"/>
            <person name="William W."/>
        </authorList>
    </citation>
    <scope>NUCLEOTIDE SEQUENCE [LARGE SCALE GENOMIC DNA]</scope>
</reference>
<dbReference type="SUPFAM" id="SSF53098">
    <property type="entry name" value="Ribonuclease H-like"/>
    <property type="match status" value="1"/>
</dbReference>
<comment type="caution">
    <text evidence="1">The sequence shown here is derived from an EMBL/GenBank/DDBJ whole genome shotgun (WGS) entry which is preliminary data.</text>
</comment>
<feature type="non-terminal residue" evidence="1">
    <location>
        <position position="1144"/>
    </location>
</feature>
<dbReference type="PANTHER" id="PTHR31511">
    <property type="entry name" value="PROTEIN CBG23764"/>
    <property type="match status" value="1"/>
</dbReference>
<dbReference type="Pfam" id="PF02945">
    <property type="entry name" value="Endonuclease_7"/>
    <property type="match status" value="1"/>
</dbReference>
<feature type="non-terminal residue" evidence="1">
    <location>
        <position position="1"/>
    </location>
</feature>
<dbReference type="PANTHER" id="PTHR31511:SF12">
    <property type="entry name" value="RHO TERMINATION FACTOR N-TERMINAL DOMAIN-CONTAINING PROTEIN"/>
    <property type="match status" value="1"/>
</dbReference>
<dbReference type="InterPro" id="IPR004211">
    <property type="entry name" value="Endonuclease_7"/>
</dbReference>
<evidence type="ECO:0000313" key="2">
    <source>
        <dbReference type="Proteomes" id="UP001159427"/>
    </source>
</evidence>
<dbReference type="EMBL" id="CALNXI010000358">
    <property type="protein sequence ID" value="CAH3025559.1"/>
    <property type="molecule type" value="Genomic_DNA"/>
</dbReference>
<keyword evidence="2" id="KW-1185">Reference proteome</keyword>
<dbReference type="SUPFAM" id="SSF56672">
    <property type="entry name" value="DNA/RNA polymerases"/>
    <property type="match status" value="1"/>
</dbReference>
<accession>A0ABN8M7L0</accession>
<dbReference type="Gene3D" id="3.40.1800.10">
    <property type="entry name" value="His-Me finger endonucleases"/>
    <property type="match status" value="1"/>
</dbReference>
<evidence type="ECO:0008006" key="3">
    <source>
        <dbReference type="Google" id="ProtNLM"/>
    </source>
</evidence>
<protein>
    <recommendedName>
        <fullName evidence="3">DNA-directed DNA polymerase</fullName>
    </recommendedName>
</protein>
<proteinExistence type="predicted"/>
<dbReference type="SUPFAM" id="SSF54060">
    <property type="entry name" value="His-Me finger endonucleases"/>
    <property type="match status" value="1"/>
</dbReference>
<organism evidence="1 2">
    <name type="scientific">Porites evermanni</name>
    <dbReference type="NCBI Taxonomy" id="104178"/>
    <lineage>
        <taxon>Eukaryota</taxon>
        <taxon>Metazoa</taxon>
        <taxon>Cnidaria</taxon>
        <taxon>Anthozoa</taxon>
        <taxon>Hexacorallia</taxon>
        <taxon>Scleractinia</taxon>
        <taxon>Fungiina</taxon>
        <taxon>Poritidae</taxon>
        <taxon>Porites</taxon>
    </lineage>
</organism>
<dbReference type="InterPro" id="IPR038563">
    <property type="entry name" value="Endonuclease_7_sf"/>
</dbReference>
<name>A0ABN8M7L0_9CNID</name>